<gene>
    <name evidence="10" type="ORF">GCM10010171_32190</name>
</gene>
<evidence type="ECO:0008006" key="12">
    <source>
        <dbReference type="Google" id="ProtNLM"/>
    </source>
</evidence>
<keyword evidence="3" id="KW-0808">Transferase</keyword>
<feature type="transmembrane region" description="Helical" evidence="9">
    <location>
        <begin position="279"/>
        <end position="297"/>
    </location>
</feature>
<evidence type="ECO:0000256" key="9">
    <source>
        <dbReference type="SAM" id="Phobius"/>
    </source>
</evidence>
<feature type="transmembrane region" description="Helical" evidence="9">
    <location>
        <begin position="111"/>
        <end position="144"/>
    </location>
</feature>
<evidence type="ECO:0000256" key="6">
    <source>
        <dbReference type="ARBA" id="ARBA00023136"/>
    </source>
</evidence>
<feature type="transmembrane region" description="Helical" evidence="9">
    <location>
        <begin position="358"/>
        <end position="376"/>
    </location>
</feature>
<keyword evidence="5 9" id="KW-1133">Transmembrane helix</keyword>
<name>A0A918GGP5_9PSEU</name>
<feature type="compositionally biased region" description="Pro residues" evidence="8">
    <location>
        <begin position="378"/>
        <end position="388"/>
    </location>
</feature>
<keyword evidence="4 9" id="KW-0812">Transmembrane</keyword>
<feature type="transmembrane region" description="Helical" evidence="9">
    <location>
        <begin position="62"/>
        <end position="90"/>
    </location>
</feature>
<comment type="similarity">
    <text evidence="7">Belongs to the glycosyltransferase 87 family.</text>
</comment>
<evidence type="ECO:0000313" key="10">
    <source>
        <dbReference type="EMBL" id="GGS35179.1"/>
    </source>
</evidence>
<dbReference type="Pfam" id="PF09594">
    <property type="entry name" value="GT87"/>
    <property type="match status" value="1"/>
</dbReference>
<sequence length="401" mass="42058">MALALAVAVAVAGVHCAVRVDDYAWMLDLKVYQAGADILLGQGSLYAGPLTEGELMFQYPPFGAVVFIPFTLAGATAVGVVWNVVGLLALQWVLLHCLDRVGVRGTRASVWAGLLAAGSLVLEPVEATLLLGQVNLAVMAVAFWEVTRRPGARWHGVALGVMTGIKLVPAVFVVYLLLTRRTRAAGVATAVFAATVGVGFLLRPEDSWTYWTSLTGAPKAERPEQVYTSSLWSVMVRAFHGTDGLLLPWLVVAVVVGVAGMAIAVRLGRSGPGGGRRDLLGLVCVALVECLVLPVSWNHYWVWVLPLAVLLLPHARASWAAAAGLALVVAAFALRVFEWGIDPGGGLAFSPTQVLQTSVYPVVTVAVLVTLAVIAGRPPPTPPRPGPPGRTASTADSPPGP</sequence>
<feature type="transmembrane region" description="Helical" evidence="9">
    <location>
        <begin position="317"/>
        <end position="337"/>
    </location>
</feature>
<reference evidence="10" key="2">
    <citation type="submission" date="2020-09" db="EMBL/GenBank/DDBJ databases">
        <authorList>
            <person name="Sun Q."/>
            <person name="Ohkuma M."/>
        </authorList>
    </citation>
    <scope>NUCLEOTIDE SEQUENCE</scope>
    <source>
        <strain evidence="10">JCM 3276</strain>
    </source>
</reference>
<dbReference type="RefSeq" id="WP_189211197.1">
    <property type="nucleotide sequence ID" value="NZ_BMRB01000002.1"/>
</dbReference>
<feature type="compositionally biased region" description="Polar residues" evidence="8">
    <location>
        <begin position="392"/>
        <end position="401"/>
    </location>
</feature>
<proteinExistence type="inferred from homology"/>
<evidence type="ECO:0000256" key="5">
    <source>
        <dbReference type="ARBA" id="ARBA00022989"/>
    </source>
</evidence>
<keyword evidence="2" id="KW-1003">Cell membrane</keyword>
<evidence type="ECO:0000256" key="2">
    <source>
        <dbReference type="ARBA" id="ARBA00022475"/>
    </source>
</evidence>
<evidence type="ECO:0000256" key="8">
    <source>
        <dbReference type="SAM" id="MobiDB-lite"/>
    </source>
</evidence>
<dbReference type="GO" id="GO:0005886">
    <property type="term" value="C:plasma membrane"/>
    <property type="evidence" value="ECO:0007669"/>
    <property type="project" value="UniProtKB-SubCell"/>
</dbReference>
<dbReference type="AlphaFoldDB" id="A0A918GGP5"/>
<accession>A0A918GGP5</accession>
<evidence type="ECO:0000313" key="11">
    <source>
        <dbReference type="Proteomes" id="UP000660680"/>
    </source>
</evidence>
<dbReference type="EMBL" id="BMRB01000002">
    <property type="protein sequence ID" value="GGS35179.1"/>
    <property type="molecule type" value="Genomic_DNA"/>
</dbReference>
<keyword evidence="6 9" id="KW-0472">Membrane</keyword>
<evidence type="ECO:0000256" key="4">
    <source>
        <dbReference type="ARBA" id="ARBA00022692"/>
    </source>
</evidence>
<dbReference type="GO" id="GO:0016758">
    <property type="term" value="F:hexosyltransferase activity"/>
    <property type="evidence" value="ECO:0007669"/>
    <property type="project" value="InterPro"/>
</dbReference>
<evidence type="ECO:0000256" key="3">
    <source>
        <dbReference type="ARBA" id="ARBA00022679"/>
    </source>
</evidence>
<protein>
    <recommendedName>
        <fullName evidence="12">Alpha-1,2-mannosyltransferase</fullName>
    </recommendedName>
</protein>
<feature type="transmembrane region" description="Helical" evidence="9">
    <location>
        <begin position="246"/>
        <end position="267"/>
    </location>
</feature>
<comment type="subcellular location">
    <subcellularLocation>
        <location evidence="1">Cell membrane</location>
        <topology evidence="1">Multi-pass membrane protein</topology>
    </subcellularLocation>
</comment>
<evidence type="ECO:0000256" key="7">
    <source>
        <dbReference type="ARBA" id="ARBA00024033"/>
    </source>
</evidence>
<feature type="transmembrane region" description="Helical" evidence="9">
    <location>
        <begin position="156"/>
        <end position="178"/>
    </location>
</feature>
<comment type="caution">
    <text evidence="10">The sequence shown here is derived from an EMBL/GenBank/DDBJ whole genome shotgun (WGS) entry which is preliminary data.</text>
</comment>
<reference evidence="10" key="1">
    <citation type="journal article" date="2014" name="Int. J. Syst. Evol. Microbiol.">
        <title>Complete genome sequence of Corynebacterium casei LMG S-19264T (=DSM 44701T), isolated from a smear-ripened cheese.</title>
        <authorList>
            <consortium name="US DOE Joint Genome Institute (JGI-PGF)"/>
            <person name="Walter F."/>
            <person name="Albersmeier A."/>
            <person name="Kalinowski J."/>
            <person name="Ruckert C."/>
        </authorList>
    </citation>
    <scope>NUCLEOTIDE SEQUENCE</scope>
    <source>
        <strain evidence="10">JCM 3276</strain>
    </source>
</reference>
<organism evidence="10 11">
    <name type="scientific">Actinokineospora fastidiosa</name>
    <dbReference type="NCBI Taxonomy" id="1816"/>
    <lineage>
        <taxon>Bacteria</taxon>
        <taxon>Bacillati</taxon>
        <taxon>Actinomycetota</taxon>
        <taxon>Actinomycetes</taxon>
        <taxon>Pseudonocardiales</taxon>
        <taxon>Pseudonocardiaceae</taxon>
        <taxon>Actinokineospora</taxon>
    </lineage>
</organism>
<feature type="transmembrane region" description="Helical" evidence="9">
    <location>
        <begin position="185"/>
        <end position="202"/>
    </location>
</feature>
<dbReference type="Proteomes" id="UP000660680">
    <property type="component" value="Unassembled WGS sequence"/>
</dbReference>
<evidence type="ECO:0000256" key="1">
    <source>
        <dbReference type="ARBA" id="ARBA00004651"/>
    </source>
</evidence>
<dbReference type="InterPro" id="IPR018584">
    <property type="entry name" value="GT87"/>
</dbReference>
<feature type="region of interest" description="Disordered" evidence="8">
    <location>
        <begin position="378"/>
        <end position="401"/>
    </location>
</feature>
<keyword evidence="11" id="KW-1185">Reference proteome</keyword>